<evidence type="ECO:0000256" key="5">
    <source>
        <dbReference type="ARBA" id="ARBA00023242"/>
    </source>
</evidence>
<evidence type="ECO:0000256" key="1">
    <source>
        <dbReference type="ARBA" id="ARBA00004123"/>
    </source>
</evidence>
<keyword evidence="5" id="KW-0539">Nucleus</keyword>
<reference evidence="8 9" key="1">
    <citation type="submission" date="2019-09" db="EMBL/GenBank/DDBJ databases">
        <authorList>
            <person name="Brejova B."/>
        </authorList>
    </citation>
    <scope>NUCLEOTIDE SEQUENCE [LARGE SCALE GENOMIC DNA]</scope>
</reference>
<evidence type="ECO:0000256" key="6">
    <source>
        <dbReference type="ARBA" id="ARBA00023328"/>
    </source>
</evidence>
<dbReference type="RefSeq" id="XP_031851954.1">
    <property type="nucleotide sequence ID" value="XM_031996063.1"/>
</dbReference>
<evidence type="ECO:0000256" key="2">
    <source>
        <dbReference type="ARBA" id="ARBA00004584"/>
    </source>
</evidence>
<evidence type="ECO:0000256" key="7">
    <source>
        <dbReference type="SAM" id="MobiDB-lite"/>
    </source>
</evidence>
<dbReference type="Pfam" id="PF07778">
    <property type="entry name" value="CENP-I"/>
    <property type="match status" value="1"/>
</dbReference>
<evidence type="ECO:0000313" key="9">
    <source>
        <dbReference type="Proteomes" id="UP000398389"/>
    </source>
</evidence>
<gene>
    <name evidence="8" type="ORF">SAPINGB_P001340</name>
</gene>
<dbReference type="OrthoDB" id="6347512at2759"/>
<organism evidence="8 9">
    <name type="scientific">Magnusiomyces paraingens</name>
    <dbReference type="NCBI Taxonomy" id="2606893"/>
    <lineage>
        <taxon>Eukaryota</taxon>
        <taxon>Fungi</taxon>
        <taxon>Dikarya</taxon>
        <taxon>Ascomycota</taxon>
        <taxon>Saccharomycotina</taxon>
        <taxon>Dipodascomycetes</taxon>
        <taxon>Dipodascales</taxon>
        <taxon>Dipodascaceae</taxon>
        <taxon>Magnusiomyces</taxon>
    </lineage>
</organism>
<feature type="compositionally biased region" description="Polar residues" evidence="7">
    <location>
        <begin position="610"/>
        <end position="619"/>
    </location>
</feature>
<dbReference type="GO" id="GO:0000939">
    <property type="term" value="C:inner kinetochore"/>
    <property type="evidence" value="ECO:0007669"/>
    <property type="project" value="TreeGrafter"/>
</dbReference>
<keyword evidence="9" id="KW-1185">Reference proteome</keyword>
<comment type="subcellular location">
    <subcellularLocation>
        <location evidence="2">Chromosome</location>
        <location evidence="2">Centromere</location>
    </subcellularLocation>
    <subcellularLocation>
        <location evidence="1">Nucleus</location>
    </subcellularLocation>
</comment>
<proteinExistence type="inferred from homology"/>
<dbReference type="GeneID" id="43580163"/>
<dbReference type="PANTHER" id="PTHR48208">
    <property type="entry name" value="CENTROMERE PROTEIN I"/>
    <property type="match status" value="1"/>
</dbReference>
<evidence type="ECO:0000313" key="8">
    <source>
        <dbReference type="EMBL" id="VVT46693.1"/>
    </source>
</evidence>
<dbReference type="GO" id="GO:0034080">
    <property type="term" value="P:CENP-A containing chromatin assembly"/>
    <property type="evidence" value="ECO:0007669"/>
    <property type="project" value="TreeGrafter"/>
</dbReference>
<name>A0A5E8B585_9ASCO</name>
<dbReference type="GO" id="GO:0005634">
    <property type="term" value="C:nucleus"/>
    <property type="evidence" value="ECO:0007669"/>
    <property type="project" value="UniProtKB-SubCell"/>
</dbReference>
<protein>
    <submittedName>
        <fullName evidence="8">Uncharacterized protein</fullName>
    </submittedName>
</protein>
<evidence type="ECO:0000256" key="4">
    <source>
        <dbReference type="ARBA" id="ARBA00022454"/>
    </source>
</evidence>
<dbReference type="PANTHER" id="PTHR48208:SF2">
    <property type="entry name" value="CENTROMERE PROTEIN I"/>
    <property type="match status" value="1"/>
</dbReference>
<dbReference type="EMBL" id="CABVLU010000001">
    <property type="protein sequence ID" value="VVT46693.1"/>
    <property type="molecule type" value="Genomic_DNA"/>
</dbReference>
<sequence>MMDITLSQVDKHLDDAISTLVNYTPSDGITVLKEAISTLSSYSQRYAIIRDALYPRFLVSSKIVVSIIGIKHDHKSHIHHSVHSALLKWLVIVYSFLEDPLIISKLYTPILAKVPYESTRQWWRIQLLTEYYVRFPSSQYITALLRLYQSYAPLLFVGSLPLLGSIFNGDSGMLVRLLLYKGSSNEWDRFNSWLLQHLYDTFQRGAVDPAKNSTVMGKQSGPGTSIITKGSSRAGLRFYFEQIVSFSMYTKRFPYAAEEFLYEYLTIWDGIQNCDLMFKLISLLPMNYHEFVEDQILEPLKRVVVSNYASRQVWVFELLTQLIRNWRIQILSGKGQVDNLNITEQCRTLRSVVCFVDYYGLFAVEKFKENVTVALSIILFFKEIAMFPYHNVFPVVLSMSSDLLYYLFMSRSGVIISHCSDLLVRWKPLHLSNIREKPLDRSIQYQGYVLDFCNSLWLNKSFEIVTKSSPDLIVPSYFSLSHKFIGILQEIAAKESFPLAMLFGFSHSIVFARQAAKFLRSVENKVQVEAIEKSQTKDGIRNSPKKFHRLMEPPTYTSLKLNSASGGISLAYAEFRISFLDTLEENGYTGLYSLLYTSMRKLMERRPNNRLKNGLTSSKRPIEATTDTNVSASSSTSAALKTKSPLSKKQKTTLNQNPKVSKVKASKPAASLTSNDKIMGSNANSSIKGRNRSKA</sequence>
<dbReference type="AlphaFoldDB" id="A0A5E8B585"/>
<accession>A0A5E8B585</accession>
<keyword evidence="6" id="KW-0137">Centromere</keyword>
<dbReference type="GO" id="GO:0000070">
    <property type="term" value="P:mitotic sister chromatid segregation"/>
    <property type="evidence" value="ECO:0007669"/>
    <property type="project" value="TreeGrafter"/>
</dbReference>
<feature type="compositionally biased region" description="Low complexity" evidence="7">
    <location>
        <begin position="624"/>
        <end position="639"/>
    </location>
</feature>
<evidence type="ECO:0000256" key="3">
    <source>
        <dbReference type="ARBA" id="ARBA00005470"/>
    </source>
</evidence>
<keyword evidence="4" id="KW-0158">Chromosome</keyword>
<feature type="region of interest" description="Disordered" evidence="7">
    <location>
        <begin position="607"/>
        <end position="695"/>
    </location>
</feature>
<feature type="compositionally biased region" description="Polar residues" evidence="7">
    <location>
        <begin position="672"/>
        <end position="688"/>
    </location>
</feature>
<dbReference type="InterPro" id="IPR012485">
    <property type="entry name" value="CENP-I"/>
</dbReference>
<comment type="similarity">
    <text evidence="3">Belongs to the CENP-I/CTF3 family.</text>
</comment>
<dbReference type="Proteomes" id="UP000398389">
    <property type="component" value="Unassembled WGS sequence"/>
</dbReference>